<feature type="domain" description="Putative restriction endonuclease" evidence="1">
    <location>
        <begin position="16"/>
        <end position="196"/>
    </location>
</feature>
<evidence type="ECO:0000313" key="2">
    <source>
        <dbReference type="EMBL" id="PSF39291.1"/>
    </source>
</evidence>
<evidence type="ECO:0000259" key="1">
    <source>
        <dbReference type="Pfam" id="PF05685"/>
    </source>
</evidence>
<reference evidence="2 3" key="1">
    <citation type="submission" date="2018-03" db="EMBL/GenBank/DDBJ databases">
        <title>The ancient ancestry and fast evolution of plastids.</title>
        <authorList>
            <person name="Moore K.R."/>
            <person name="Magnabosco C."/>
            <person name="Momper L."/>
            <person name="Gold D.A."/>
            <person name="Bosak T."/>
            <person name="Fournier G.P."/>
        </authorList>
    </citation>
    <scope>NUCLEOTIDE SEQUENCE [LARGE SCALE GENOMIC DNA]</scope>
    <source>
        <strain evidence="2 3">CCALA 016</strain>
    </source>
</reference>
<dbReference type="Gene3D" id="3.90.1570.10">
    <property type="entry name" value="tt1808, chain A"/>
    <property type="match status" value="1"/>
</dbReference>
<keyword evidence="3" id="KW-1185">Reference proteome</keyword>
<evidence type="ECO:0000313" key="3">
    <source>
        <dbReference type="Proteomes" id="UP000239001"/>
    </source>
</evidence>
<name>A0A2T1M376_9CHRO</name>
<dbReference type="AlphaFoldDB" id="A0A2T1M376"/>
<protein>
    <recommendedName>
        <fullName evidence="1">Putative restriction endonuclease domain-containing protein</fullName>
    </recommendedName>
</protein>
<dbReference type="PANTHER" id="PTHR34107:SF6">
    <property type="entry name" value="SLR0981 PROTEIN"/>
    <property type="match status" value="1"/>
</dbReference>
<dbReference type="OrthoDB" id="455378at2"/>
<dbReference type="InterPro" id="IPR008538">
    <property type="entry name" value="Uma2"/>
</dbReference>
<dbReference type="Pfam" id="PF05685">
    <property type="entry name" value="Uma2"/>
    <property type="match status" value="1"/>
</dbReference>
<organism evidence="2 3">
    <name type="scientific">Aphanothece hegewaldii CCALA 016</name>
    <dbReference type="NCBI Taxonomy" id="2107694"/>
    <lineage>
        <taxon>Bacteria</taxon>
        <taxon>Bacillati</taxon>
        <taxon>Cyanobacteriota</taxon>
        <taxon>Cyanophyceae</taxon>
        <taxon>Oscillatoriophycideae</taxon>
        <taxon>Chroococcales</taxon>
        <taxon>Aphanothecaceae</taxon>
        <taxon>Aphanothece</taxon>
    </lineage>
</organism>
<dbReference type="InterPro" id="IPR012296">
    <property type="entry name" value="Nuclease_put_TT1808"/>
</dbReference>
<dbReference type="CDD" id="cd06260">
    <property type="entry name" value="DUF820-like"/>
    <property type="match status" value="1"/>
</dbReference>
<dbReference type="EMBL" id="PXOH01000001">
    <property type="protein sequence ID" value="PSF39291.1"/>
    <property type="molecule type" value="Genomic_DNA"/>
</dbReference>
<dbReference type="Proteomes" id="UP000239001">
    <property type="component" value="Unassembled WGS sequence"/>
</dbReference>
<reference evidence="2 3" key="2">
    <citation type="submission" date="2018-03" db="EMBL/GenBank/DDBJ databases">
        <authorList>
            <person name="Keele B.F."/>
        </authorList>
    </citation>
    <scope>NUCLEOTIDE SEQUENCE [LARGE SCALE GENOMIC DNA]</scope>
    <source>
        <strain evidence="2 3">CCALA 016</strain>
    </source>
</reference>
<gene>
    <name evidence="2" type="ORF">C7H19_00445</name>
</gene>
<sequence length="201" mass="22738">MSAVILNLDTVELTDEQFYRLCQVNRDWQLERTAKGELVVMPPVGGISGEREADFITDLGLWNRQTRLGKVFSSSTIFRLPKGGDRSPDAAWVSLERWESLNLEQQEKFPPICPDFVIELRSRTDDLSPLREKMQEYLNSGLRLGWLINLTPPAAPLSCRRGDGGEVEIYRPNQSVEIINLPATLDGENVLPGFTLFLPCF</sequence>
<dbReference type="SUPFAM" id="SSF52980">
    <property type="entry name" value="Restriction endonuclease-like"/>
    <property type="match status" value="1"/>
</dbReference>
<dbReference type="RefSeq" id="WP_106454913.1">
    <property type="nucleotide sequence ID" value="NZ_PXOH01000001.1"/>
</dbReference>
<comment type="caution">
    <text evidence="2">The sequence shown here is derived from an EMBL/GenBank/DDBJ whole genome shotgun (WGS) entry which is preliminary data.</text>
</comment>
<dbReference type="PANTHER" id="PTHR34107">
    <property type="entry name" value="SLL0198 PROTEIN-RELATED"/>
    <property type="match status" value="1"/>
</dbReference>
<accession>A0A2T1M376</accession>
<proteinExistence type="predicted"/>
<dbReference type="InterPro" id="IPR011335">
    <property type="entry name" value="Restrct_endonuc-II-like"/>
</dbReference>